<keyword evidence="3" id="KW-1185">Reference proteome</keyword>
<feature type="region of interest" description="Disordered" evidence="1">
    <location>
        <begin position="151"/>
        <end position="319"/>
    </location>
</feature>
<protein>
    <submittedName>
        <fullName evidence="2">Uncharacterized protein</fullName>
    </submittedName>
</protein>
<feature type="compositionally biased region" description="Polar residues" evidence="1">
    <location>
        <begin position="31"/>
        <end position="40"/>
    </location>
</feature>
<proteinExistence type="predicted"/>
<feature type="region of interest" description="Disordered" evidence="1">
    <location>
        <begin position="441"/>
        <end position="626"/>
    </location>
</feature>
<dbReference type="Proteomes" id="UP000269721">
    <property type="component" value="Unassembled WGS sequence"/>
</dbReference>
<feature type="region of interest" description="Disordered" evidence="1">
    <location>
        <begin position="646"/>
        <end position="666"/>
    </location>
</feature>
<feature type="compositionally biased region" description="Low complexity" evidence="1">
    <location>
        <begin position="265"/>
        <end position="284"/>
    </location>
</feature>
<feature type="region of interest" description="Disordered" evidence="1">
    <location>
        <begin position="29"/>
        <end position="117"/>
    </location>
</feature>
<accession>A0A4P9WGZ9</accession>
<evidence type="ECO:0000313" key="3">
    <source>
        <dbReference type="Proteomes" id="UP000269721"/>
    </source>
</evidence>
<reference evidence="3" key="1">
    <citation type="journal article" date="2018" name="Nat. Microbiol.">
        <title>Leveraging single-cell genomics to expand the fungal tree of life.</title>
        <authorList>
            <person name="Ahrendt S.R."/>
            <person name="Quandt C.A."/>
            <person name="Ciobanu D."/>
            <person name="Clum A."/>
            <person name="Salamov A."/>
            <person name="Andreopoulos B."/>
            <person name="Cheng J.F."/>
            <person name="Woyke T."/>
            <person name="Pelin A."/>
            <person name="Henrissat B."/>
            <person name="Reynolds N.K."/>
            <person name="Benny G.L."/>
            <person name="Smith M.E."/>
            <person name="James T.Y."/>
            <person name="Grigoriev I.V."/>
        </authorList>
    </citation>
    <scope>NUCLEOTIDE SEQUENCE [LARGE SCALE GENOMIC DNA]</scope>
</reference>
<feature type="region of interest" description="Disordered" evidence="1">
    <location>
        <begin position="399"/>
        <end position="427"/>
    </location>
</feature>
<name>A0A4P9WGZ9_9FUNG</name>
<dbReference type="AlphaFoldDB" id="A0A4P9WGZ9"/>
<evidence type="ECO:0000313" key="2">
    <source>
        <dbReference type="EMBL" id="RKO91113.1"/>
    </source>
</evidence>
<organism evidence="2 3">
    <name type="scientific">Blyttiomyces helicus</name>
    <dbReference type="NCBI Taxonomy" id="388810"/>
    <lineage>
        <taxon>Eukaryota</taxon>
        <taxon>Fungi</taxon>
        <taxon>Fungi incertae sedis</taxon>
        <taxon>Chytridiomycota</taxon>
        <taxon>Chytridiomycota incertae sedis</taxon>
        <taxon>Chytridiomycetes</taxon>
        <taxon>Chytridiomycetes incertae sedis</taxon>
        <taxon>Blyttiomyces</taxon>
    </lineage>
</organism>
<feature type="compositionally biased region" description="Pro residues" evidence="1">
    <location>
        <begin position="96"/>
        <end position="106"/>
    </location>
</feature>
<feature type="compositionally biased region" description="Pro residues" evidence="1">
    <location>
        <begin position="558"/>
        <end position="574"/>
    </location>
</feature>
<feature type="compositionally biased region" description="Acidic residues" evidence="1">
    <location>
        <begin position="165"/>
        <end position="177"/>
    </location>
</feature>
<feature type="compositionally biased region" description="Polar residues" evidence="1">
    <location>
        <begin position="245"/>
        <end position="259"/>
    </location>
</feature>
<dbReference type="EMBL" id="KZ995224">
    <property type="protein sequence ID" value="RKO91113.1"/>
    <property type="molecule type" value="Genomic_DNA"/>
</dbReference>
<feature type="compositionally biased region" description="Low complexity" evidence="1">
    <location>
        <begin position="79"/>
        <end position="95"/>
    </location>
</feature>
<gene>
    <name evidence="2" type="ORF">BDK51DRAFT_25971</name>
</gene>
<feature type="compositionally biased region" description="Low complexity" evidence="1">
    <location>
        <begin position="532"/>
        <end position="549"/>
    </location>
</feature>
<sequence length="750" mass="78203">MENRDLVKTSKPSRLKTFFKSAFSFGRKLDSSSATLSKTGSDIPRFVVSPPTLDAARGREVLISARRGAPDSPAPAPSPLDASGPESHSPSRSGPPASPKSAPPTPVMNSETKDAEVDVAARAEVIAVLGFSRRDMVSDAVEEEYGDVVFAGPRVDKGKGPAVESDIEESECEEDEKDGEKWGPVVDKGKGPGVELDESEEASPLVTPAAGHSWAAVVSEADDEAGPSDSASSHSPRIVPDSPGSLPSSFSITLPTSESGPDVPSFSTRTSSSSDSLRSFIIRDSSNDDSSLSQALRSLDRPKSFPDLSIQSPSNPEDRLLGAWGRAIANLERRQSAASVEGWLVPEASAEGVVPTTSPENLKGIFVPVSDENASGEVEAPNMAIADIETAGGSVSLFTPQIAQSPTPPRDVVNPDRRAANSSDEDDIPLAFAAARASARNSIATSGKASTIRTDDAASFGTVGLSPSSGADDSAVFVATVSRRGSSPSLATRIHDEDNHGVLAGRGESSPSIMEKKDLAADDDADLSTIVPASSRPSAATARPSIASSVHITATPVSSPPPGDSRPEPLPLPKPTYFIAPSPPSTLPTSSLRPNPAEAPVPRSVARSPEPSFAPAPAPVPTQQRHKKKKMGACMGWVKALFGSPHRPTAPTPAPALAVSSLRGRSPAPNRNLAFALIGRLSSPIYPLSFYNPYGSSPDPLRNNLGFLNPIAPTTLNHARPLAIPYQLPIPPPSPLHIPDPPPPDITRLA</sequence>
<evidence type="ECO:0000256" key="1">
    <source>
        <dbReference type="SAM" id="MobiDB-lite"/>
    </source>
</evidence>